<keyword evidence="6 10" id="KW-0812">Transmembrane</keyword>
<dbReference type="Proteomes" id="UP000029393">
    <property type="component" value="Unassembled WGS sequence"/>
</dbReference>
<reference evidence="13 14" key="1">
    <citation type="submission" date="2013-09" db="EMBL/GenBank/DDBJ databases">
        <title>Genome sequencing of Arenimonas metalli.</title>
        <authorList>
            <person name="Chen F."/>
            <person name="Wang G."/>
        </authorList>
    </citation>
    <scope>NUCLEOTIDE SEQUENCE [LARGE SCALE GENOMIC DNA]</scope>
    <source>
        <strain evidence="13 14">CF5-1</strain>
    </source>
</reference>
<dbReference type="eggNOG" id="COG2205">
    <property type="taxonomic scope" value="Bacteria"/>
</dbReference>
<evidence type="ECO:0000256" key="8">
    <source>
        <dbReference type="ARBA" id="ARBA00022989"/>
    </source>
</evidence>
<evidence type="ECO:0000256" key="5">
    <source>
        <dbReference type="ARBA" id="ARBA00022679"/>
    </source>
</evidence>
<keyword evidence="5" id="KW-0808">Transferase</keyword>
<evidence type="ECO:0000256" key="7">
    <source>
        <dbReference type="ARBA" id="ARBA00022777"/>
    </source>
</evidence>
<keyword evidence="9" id="KW-0902">Two-component regulatory system</keyword>
<keyword evidence="10" id="KW-0472">Membrane</keyword>
<evidence type="ECO:0000256" key="2">
    <source>
        <dbReference type="ARBA" id="ARBA00004370"/>
    </source>
</evidence>
<dbReference type="PROSITE" id="PS50109">
    <property type="entry name" value="HIS_KIN"/>
    <property type="match status" value="1"/>
</dbReference>
<dbReference type="PATRIC" id="fig|1384056.3.peg.106"/>
<dbReference type="EC" id="2.7.13.3" evidence="3"/>
<sequence length="672" mass="73018">MTLRAKLLLLSLSVLALPWAGWKFVQQLEFLLRQGQEQALLASAEALARGIAVRPASLPPAGEGWFAHRLAFAPRLDGEAGDWQGAEVDPYAFGAPTPWLRVTLGRSNERLHLLLDVRDASRQRGEAHWPGDLEYDRLRLHLSGPSGELRLRLANSETGALRVAGEDGLPPPIRIEGFWREHAEGYTVELALPQAFAVRTLGLEARDLDAGGQRRLAGTLDADGTLQGRPVHGYVGGLEPTLAALAPPGMRVVLADRAAWVMARAGAVGADTTEDDLLPWRRGLYRALLFRDTLPTASEPADARRVLRAEVADAIAGQPGTAWRRDPSGARLLLSAAVPVRVDGQVRAALLLERSNSEVLLLTDRAFSGLLGVSFVVFLGSFGLLFLFASRLGTRIRRLRDAAEQALDREGRVTRFPVTAARDEVGDLSRSFASLLDQVAGYTDYLRSLSGKLSHELNTPLAIVRTSLDNLDSADLPAEARPYVGRARDGIERMGTLVRTMSEVTRIEHAISAVEPEDFDLRALLADCAEGYRSLLAPREFQVELPAAPLPLRGSPELVVQALDKLVDNARGFCPPEGWVRLSLAAEGEGARIALANAGPRLPEAMQSRLFDSLVSLRAKPQRDEGGTHLGFGLHIAKLITELHRGHADARNLPAGDGVEFTLHLRDIPRSL</sequence>
<evidence type="ECO:0000256" key="1">
    <source>
        <dbReference type="ARBA" id="ARBA00000085"/>
    </source>
</evidence>
<dbReference type="SUPFAM" id="SSF55874">
    <property type="entry name" value="ATPase domain of HSP90 chaperone/DNA topoisomerase II/histidine kinase"/>
    <property type="match status" value="1"/>
</dbReference>
<evidence type="ECO:0000256" key="3">
    <source>
        <dbReference type="ARBA" id="ARBA00012438"/>
    </source>
</evidence>
<dbReference type="SUPFAM" id="SSF47384">
    <property type="entry name" value="Homodimeric domain of signal transducing histidine kinase"/>
    <property type="match status" value="1"/>
</dbReference>
<accession>A0A091B6J1</accession>
<dbReference type="PROSITE" id="PS50885">
    <property type="entry name" value="HAMP"/>
    <property type="match status" value="1"/>
</dbReference>
<dbReference type="InterPro" id="IPR003660">
    <property type="entry name" value="HAMP_dom"/>
</dbReference>
<dbReference type="RefSeq" id="WP_034209991.1">
    <property type="nucleotide sequence ID" value="NZ_AVCK01000002.1"/>
</dbReference>
<gene>
    <name evidence="13" type="ORF">N787_06150</name>
</gene>
<evidence type="ECO:0000313" key="13">
    <source>
        <dbReference type="EMBL" id="KFN48283.1"/>
    </source>
</evidence>
<evidence type="ECO:0000259" key="11">
    <source>
        <dbReference type="PROSITE" id="PS50109"/>
    </source>
</evidence>
<feature type="domain" description="Histidine kinase" evidence="11">
    <location>
        <begin position="452"/>
        <end position="669"/>
    </location>
</feature>
<proteinExistence type="predicted"/>
<comment type="catalytic activity">
    <reaction evidence="1">
        <text>ATP + protein L-histidine = ADP + protein N-phospho-L-histidine.</text>
        <dbReference type="EC" id="2.7.13.3"/>
    </reaction>
</comment>
<dbReference type="Gene3D" id="1.10.287.130">
    <property type="match status" value="1"/>
</dbReference>
<dbReference type="InterPro" id="IPR036097">
    <property type="entry name" value="HisK_dim/P_sf"/>
</dbReference>
<dbReference type="SMART" id="SM00388">
    <property type="entry name" value="HisKA"/>
    <property type="match status" value="1"/>
</dbReference>
<dbReference type="OrthoDB" id="6735159at2"/>
<dbReference type="STRING" id="1384056.N787_06150"/>
<dbReference type="AlphaFoldDB" id="A0A091B6J1"/>
<dbReference type="Pfam" id="PF02518">
    <property type="entry name" value="HATPase_c"/>
    <property type="match status" value="1"/>
</dbReference>
<dbReference type="GO" id="GO:0016020">
    <property type="term" value="C:membrane"/>
    <property type="evidence" value="ECO:0007669"/>
    <property type="project" value="UniProtKB-SubCell"/>
</dbReference>
<protein>
    <recommendedName>
        <fullName evidence="3">histidine kinase</fullName>
        <ecNumber evidence="3">2.7.13.3</ecNumber>
    </recommendedName>
</protein>
<organism evidence="13 14">
    <name type="scientific">Arenimonas metalli CF5-1</name>
    <dbReference type="NCBI Taxonomy" id="1384056"/>
    <lineage>
        <taxon>Bacteria</taxon>
        <taxon>Pseudomonadati</taxon>
        <taxon>Pseudomonadota</taxon>
        <taxon>Gammaproteobacteria</taxon>
        <taxon>Lysobacterales</taxon>
        <taxon>Lysobacteraceae</taxon>
        <taxon>Arenimonas</taxon>
    </lineage>
</organism>
<dbReference type="SMART" id="SM00387">
    <property type="entry name" value="HATPase_c"/>
    <property type="match status" value="1"/>
</dbReference>
<evidence type="ECO:0000256" key="4">
    <source>
        <dbReference type="ARBA" id="ARBA00022553"/>
    </source>
</evidence>
<dbReference type="Pfam" id="PF00512">
    <property type="entry name" value="HisKA"/>
    <property type="match status" value="1"/>
</dbReference>
<dbReference type="GO" id="GO:0000155">
    <property type="term" value="F:phosphorelay sensor kinase activity"/>
    <property type="evidence" value="ECO:0007669"/>
    <property type="project" value="InterPro"/>
</dbReference>
<dbReference type="Gene3D" id="3.30.565.10">
    <property type="entry name" value="Histidine kinase-like ATPase, C-terminal domain"/>
    <property type="match status" value="1"/>
</dbReference>
<dbReference type="Gene3D" id="6.10.340.10">
    <property type="match status" value="1"/>
</dbReference>
<evidence type="ECO:0000256" key="9">
    <source>
        <dbReference type="ARBA" id="ARBA00023012"/>
    </source>
</evidence>
<evidence type="ECO:0000313" key="14">
    <source>
        <dbReference type="Proteomes" id="UP000029393"/>
    </source>
</evidence>
<keyword evidence="4" id="KW-0597">Phosphoprotein</keyword>
<keyword evidence="14" id="KW-1185">Reference proteome</keyword>
<feature type="domain" description="HAMP" evidence="12">
    <location>
        <begin position="390"/>
        <end position="444"/>
    </location>
</feature>
<dbReference type="PANTHER" id="PTHR45436">
    <property type="entry name" value="SENSOR HISTIDINE KINASE YKOH"/>
    <property type="match status" value="1"/>
</dbReference>
<comment type="subcellular location">
    <subcellularLocation>
        <location evidence="2">Membrane</location>
    </subcellularLocation>
</comment>
<dbReference type="PANTHER" id="PTHR45436:SF5">
    <property type="entry name" value="SENSOR HISTIDINE KINASE TRCS"/>
    <property type="match status" value="1"/>
</dbReference>
<dbReference type="SMART" id="SM00304">
    <property type="entry name" value="HAMP"/>
    <property type="match status" value="2"/>
</dbReference>
<dbReference type="InterPro" id="IPR050428">
    <property type="entry name" value="TCS_sensor_his_kinase"/>
</dbReference>
<name>A0A091B6J1_9GAMM</name>
<comment type="caution">
    <text evidence="13">The sequence shown here is derived from an EMBL/GenBank/DDBJ whole genome shotgun (WGS) entry which is preliminary data.</text>
</comment>
<dbReference type="CDD" id="cd00082">
    <property type="entry name" value="HisKA"/>
    <property type="match status" value="1"/>
</dbReference>
<dbReference type="InterPro" id="IPR003594">
    <property type="entry name" value="HATPase_dom"/>
</dbReference>
<dbReference type="InterPro" id="IPR005467">
    <property type="entry name" value="His_kinase_dom"/>
</dbReference>
<evidence type="ECO:0000256" key="10">
    <source>
        <dbReference type="SAM" id="Phobius"/>
    </source>
</evidence>
<dbReference type="InterPro" id="IPR003661">
    <property type="entry name" value="HisK_dim/P_dom"/>
</dbReference>
<dbReference type="InterPro" id="IPR036890">
    <property type="entry name" value="HATPase_C_sf"/>
</dbReference>
<feature type="transmembrane region" description="Helical" evidence="10">
    <location>
        <begin position="366"/>
        <end position="389"/>
    </location>
</feature>
<evidence type="ECO:0000256" key="6">
    <source>
        <dbReference type="ARBA" id="ARBA00022692"/>
    </source>
</evidence>
<dbReference type="EMBL" id="AVCK01000002">
    <property type="protein sequence ID" value="KFN48283.1"/>
    <property type="molecule type" value="Genomic_DNA"/>
</dbReference>
<keyword evidence="8 10" id="KW-1133">Transmembrane helix</keyword>
<evidence type="ECO:0000259" key="12">
    <source>
        <dbReference type="PROSITE" id="PS50885"/>
    </source>
</evidence>
<keyword evidence="7" id="KW-0418">Kinase</keyword>